<dbReference type="HAMAP" id="MF_00031">
    <property type="entry name" value="DNA_HJ_migration_RuvA"/>
    <property type="match status" value="1"/>
</dbReference>
<feature type="domain" description="Helix-hairpin-helix DNA-binding motif class 1" evidence="7">
    <location>
        <begin position="108"/>
        <end position="127"/>
    </location>
</feature>
<gene>
    <name evidence="6 8" type="primary">ruvA</name>
    <name evidence="8" type="ORF">PEPS_02270</name>
</gene>
<evidence type="ECO:0000313" key="8">
    <source>
        <dbReference type="EMBL" id="BDC97946.1"/>
    </source>
</evidence>
<feature type="region of interest" description="Domain III" evidence="6">
    <location>
        <begin position="149"/>
        <end position="196"/>
    </location>
</feature>
<evidence type="ECO:0000256" key="3">
    <source>
        <dbReference type="ARBA" id="ARBA00023125"/>
    </source>
</evidence>
<comment type="function">
    <text evidence="6">The RuvA-RuvB-RuvC complex processes Holliday junction (HJ) DNA during genetic recombination and DNA repair, while the RuvA-RuvB complex plays an important role in the rescue of blocked DNA replication forks via replication fork reversal (RFR). RuvA specifically binds to HJ cruciform DNA, conferring on it an open structure. The RuvB hexamer acts as an ATP-dependent pump, pulling dsDNA into and through the RuvAB complex. HJ branch migration allows RuvC to scan DNA until it finds its consensus sequence, where it cleaves and resolves the cruciform DNA.</text>
</comment>
<keyword evidence="5 6" id="KW-0234">DNA repair</keyword>
<comment type="subunit">
    <text evidence="6">Homotetramer. Forms an RuvA(8)-RuvB(12)-Holliday junction (HJ) complex. HJ DNA is sandwiched between 2 RuvA tetramers; dsDNA enters through RuvA and exits via RuvB. An RuvB hexamer assembles on each DNA strand where it exits the tetramer. Each RuvB hexamer is contacted by two RuvA subunits (via domain III) on 2 adjacent RuvB subunits; this complex drives branch migration. In the full resolvosome a probable DNA-RuvA(4)-RuvB(12)-RuvC(2) complex forms which resolves the HJ.</text>
</comment>
<accession>A0ABM7VAL6</accession>
<dbReference type="SMART" id="SM00278">
    <property type="entry name" value="HhH1"/>
    <property type="match status" value="2"/>
</dbReference>
<dbReference type="CDD" id="cd14332">
    <property type="entry name" value="UBA_RuvA_C"/>
    <property type="match status" value="1"/>
</dbReference>
<evidence type="ECO:0000256" key="4">
    <source>
        <dbReference type="ARBA" id="ARBA00023172"/>
    </source>
</evidence>
<evidence type="ECO:0000256" key="6">
    <source>
        <dbReference type="HAMAP-Rule" id="MF_00031"/>
    </source>
</evidence>
<protein>
    <recommendedName>
        <fullName evidence="6">Holliday junction branch migration complex subunit RuvA</fullName>
    </recommendedName>
</protein>
<name>A0ABM7VAL6_9BACT</name>
<dbReference type="NCBIfam" id="TIGR00084">
    <property type="entry name" value="ruvA"/>
    <property type="match status" value="1"/>
</dbReference>
<dbReference type="Pfam" id="PF07499">
    <property type="entry name" value="RuvA_C"/>
    <property type="match status" value="1"/>
</dbReference>
<reference evidence="8 9" key="1">
    <citation type="submission" date="2021-12" db="EMBL/GenBank/DDBJ databases">
        <title>Genome sequencing of bacteria with rrn-lacking chromosome and rrn-plasmid.</title>
        <authorList>
            <person name="Anda M."/>
            <person name="Iwasaki W."/>
        </authorList>
    </citation>
    <scope>NUCLEOTIDE SEQUENCE [LARGE SCALE GENOMIC DNA]</scope>
    <source>
        <strain evidence="8 9">NBRC 101262</strain>
    </source>
</reference>
<dbReference type="InterPro" id="IPR036267">
    <property type="entry name" value="RuvA_C_sf"/>
</dbReference>
<feature type="region of interest" description="Domain I" evidence="6">
    <location>
        <begin position="1"/>
        <end position="64"/>
    </location>
</feature>
<comment type="caution">
    <text evidence="6">Lacks conserved residue(s) required for the propagation of feature annotation.</text>
</comment>
<comment type="subcellular location">
    <subcellularLocation>
        <location evidence="6">Cytoplasm</location>
    </subcellularLocation>
</comment>
<dbReference type="SUPFAM" id="SSF46929">
    <property type="entry name" value="DNA helicase RuvA subunit, C-terminal domain"/>
    <property type="match status" value="1"/>
</dbReference>
<dbReference type="InterPro" id="IPR012340">
    <property type="entry name" value="NA-bd_OB-fold"/>
</dbReference>
<dbReference type="InterPro" id="IPR003583">
    <property type="entry name" value="Hlx-hairpin-Hlx_DNA-bd_motif"/>
</dbReference>
<dbReference type="EMBL" id="AP025292">
    <property type="protein sequence ID" value="BDC97946.1"/>
    <property type="molecule type" value="Genomic_DNA"/>
</dbReference>
<evidence type="ECO:0000256" key="1">
    <source>
        <dbReference type="ARBA" id="ARBA00022490"/>
    </source>
</evidence>
<dbReference type="InterPro" id="IPR000085">
    <property type="entry name" value="RuvA"/>
</dbReference>
<dbReference type="InterPro" id="IPR013849">
    <property type="entry name" value="DNA_helicase_Holl-junc_RuvA_I"/>
</dbReference>
<dbReference type="GO" id="GO:0004386">
    <property type="term" value="F:helicase activity"/>
    <property type="evidence" value="ECO:0007669"/>
    <property type="project" value="UniProtKB-KW"/>
</dbReference>
<keyword evidence="1 6" id="KW-0963">Cytoplasm</keyword>
<keyword evidence="3 6" id="KW-0238">DNA-binding</keyword>
<dbReference type="Pfam" id="PF01330">
    <property type="entry name" value="RuvA_N"/>
    <property type="match status" value="1"/>
</dbReference>
<keyword evidence="8" id="KW-0067">ATP-binding</keyword>
<dbReference type="Gene3D" id="1.10.8.10">
    <property type="entry name" value="DNA helicase RuvA subunit, C-terminal domain"/>
    <property type="match status" value="1"/>
</dbReference>
<keyword evidence="8" id="KW-0378">Hydrolase</keyword>
<keyword evidence="2 6" id="KW-0227">DNA damage</keyword>
<evidence type="ECO:0000256" key="5">
    <source>
        <dbReference type="ARBA" id="ARBA00023204"/>
    </source>
</evidence>
<dbReference type="Pfam" id="PF14520">
    <property type="entry name" value="HHH_5"/>
    <property type="match status" value="1"/>
</dbReference>
<evidence type="ECO:0000259" key="7">
    <source>
        <dbReference type="SMART" id="SM00278"/>
    </source>
</evidence>
<comment type="domain">
    <text evidence="6">Has three domains with a flexible linker between the domains II and III and assumes an 'L' shape. Domain III is highly mobile and contacts RuvB.</text>
</comment>
<dbReference type="Gene3D" id="1.10.150.20">
    <property type="entry name" value="5' to 3' exonuclease, C-terminal subdomain"/>
    <property type="match status" value="1"/>
</dbReference>
<dbReference type="InterPro" id="IPR011114">
    <property type="entry name" value="RuvA_C"/>
</dbReference>
<dbReference type="RefSeq" id="WP_332919841.1">
    <property type="nucleotide sequence ID" value="NZ_AP025292.1"/>
</dbReference>
<keyword evidence="8" id="KW-0347">Helicase</keyword>
<evidence type="ECO:0000313" key="9">
    <source>
        <dbReference type="Proteomes" id="UP001354989"/>
    </source>
</evidence>
<comment type="similarity">
    <text evidence="6">Belongs to the RuvA family.</text>
</comment>
<keyword evidence="4 6" id="KW-0233">DNA recombination</keyword>
<dbReference type="Proteomes" id="UP001354989">
    <property type="component" value="Chromosome"/>
</dbReference>
<evidence type="ECO:0000256" key="2">
    <source>
        <dbReference type="ARBA" id="ARBA00022763"/>
    </source>
</evidence>
<keyword evidence="8" id="KW-0547">Nucleotide-binding</keyword>
<dbReference type="SUPFAM" id="SSF47781">
    <property type="entry name" value="RuvA domain 2-like"/>
    <property type="match status" value="1"/>
</dbReference>
<dbReference type="SUPFAM" id="SSF50249">
    <property type="entry name" value="Nucleic acid-binding proteins"/>
    <property type="match status" value="1"/>
</dbReference>
<keyword evidence="9" id="KW-1185">Reference proteome</keyword>
<dbReference type="InterPro" id="IPR010994">
    <property type="entry name" value="RuvA_2-like"/>
</dbReference>
<sequence>MIAYIRGRLAEKEPTYVVIETAGIGYNIRISLNTYDRLKDQKEEVRLATYLQVKEDSHTLFGFFDISEKKLFTQLISVNGVGANTAMVMLSSMEVKALKEAIVAEDVKTVQKIKGIGAKTAQRIILELKDKFIKEGLEAPAGGTTAKGSQVQEEALMALTTLGIPKATAEKSIATIIKKHGSDVTVEDIIKLALKN</sequence>
<dbReference type="Gene3D" id="2.40.50.140">
    <property type="entry name" value="Nucleic acid-binding proteins"/>
    <property type="match status" value="1"/>
</dbReference>
<organism evidence="8 9">
    <name type="scientific">Persicobacter psychrovividus</name>
    <dbReference type="NCBI Taxonomy" id="387638"/>
    <lineage>
        <taxon>Bacteria</taxon>
        <taxon>Pseudomonadati</taxon>
        <taxon>Bacteroidota</taxon>
        <taxon>Cytophagia</taxon>
        <taxon>Cytophagales</taxon>
        <taxon>Persicobacteraceae</taxon>
        <taxon>Persicobacter</taxon>
    </lineage>
</organism>
<feature type="domain" description="Helix-hairpin-helix DNA-binding motif class 1" evidence="7">
    <location>
        <begin position="73"/>
        <end position="92"/>
    </location>
</feature>
<proteinExistence type="inferred from homology"/>